<feature type="domain" description="Talin IBS2B" evidence="4">
    <location>
        <begin position="193"/>
        <end position="304"/>
    </location>
</feature>
<feature type="domain" description="Talin 1-like rod-segment" evidence="3">
    <location>
        <begin position="63"/>
        <end position="189"/>
    </location>
</feature>
<comment type="caution">
    <text evidence="5">The sequence shown here is derived from an EMBL/GenBank/DDBJ whole genome shotgun (WGS) entry which is preliminary data.</text>
</comment>
<comment type="subcellular location">
    <subcellularLocation>
        <location evidence="1">Cytoplasm</location>
    </subcellularLocation>
</comment>
<dbReference type="GO" id="GO:0005886">
    <property type="term" value="C:plasma membrane"/>
    <property type="evidence" value="ECO:0007669"/>
    <property type="project" value="TreeGrafter"/>
</dbReference>
<dbReference type="InterPro" id="IPR054082">
    <property type="entry name" value="Talin_IBS2B"/>
</dbReference>
<dbReference type="SUPFAM" id="SSF47220">
    <property type="entry name" value="alpha-catenin/vinculin-like"/>
    <property type="match status" value="1"/>
</dbReference>
<sequence length="350" mass="38437">MSCQPAGPFLETRFGLQCPTYDRGSGDGFGGFAIRRSWHTSLHQCSFYSQRYNWRFGYDDHVFSDHREAILRTAKALVEDTKALVSGAASSQEQLAVAAQNAVRTIVQLSEVVKSGAAALTSSNSEAQVLVINAVKDVAAALSHLIQATKSASGKSFNDPAMNSLKEAAKVMVTNVTSLLKTVKTVEDEHQRGTRALEAAIEAIGQEIRAYDSSEQPTREAKPEELIRVTKPITDATAKAVAAGQSCQQDDVIAAANMSRRVVSDLLNSCRAVAFWAETPDARYRCLDAGRDVAIKVRELLQALNTVRLFICLFSLIHFIQWNSVIMRWALGADYLDCYNRVCIHVDLVY</sequence>
<dbReference type="GO" id="GO:0005178">
    <property type="term" value="F:integrin binding"/>
    <property type="evidence" value="ECO:0007669"/>
    <property type="project" value="TreeGrafter"/>
</dbReference>
<dbReference type="Proteomes" id="UP000243006">
    <property type="component" value="Unassembled WGS sequence"/>
</dbReference>
<evidence type="ECO:0000313" key="6">
    <source>
        <dbReference type="Proteomes" id="UP000243006"/>
    </source>
</evidence>
<dbReference type="GO" id="GO:0030036">
    <property type="term" value="P:actin cytoskeleton organization"/>
    <property type="evidence" value="ECO:0007669"/>
    <property type="project" value="TreeGrafter"/>
</dbReference>
<name>A0A1Y3END9_9BILA</name>
<organism evidence="5 6">
    <name type="scientific">Trichinella nativa</name>
    <dbReference type="NCBI Taxonomy" id="6335"/>
    <lineage>
        <taxon>Eukaryota</taxon>
        <taxon>Metazoa</taxon>
        <taxon>Ecdysozoa</taxon>
        <taxon>Nematoda</taxon>
        <taxon>Enoplea</taxon>
        <taxon>Dorylaimia</taxon>
        <taxon>Trichinellida</taxon>
        <taxon>Trichinellidae</taxon>
        <taxon>Trichinella</taxon>
    </lineage>
</organism>
<evidence type="ECO:0000256" key="2">
    <source>
        <dbReference type="ARBA" id="ARBA00022490"/>
    </source>
</evidence>
<evidence type="ECO:0000256" key="1">
    <source>
        <dbReference type="ARBA" id="ARBA00004496"/>
    </source>
</evidence>
<protein>
    <recommendedName>
        <fullName evidence="7">Vinculin-binding site-containing domain-containing protein</fullName>
    </recommendedName>
</protein>
<gene>
    <name evidence="5" type="ORF">D917_07725</name>
</gene>
<accession>A0A1Y3END9</accession>
<evidence type="ECO:0000313" key="5">
    <source>
        <dbReference type="EMBL" id="OUC46435.1"/>
    </source>
</evidence>
<keyword evidence="2" id="KW-0963">Cytoplasm</keyword>
<reference evidence="5 6" key="1">
    <citation type="submission" date="2015-04" db="EMBL/GenBank/DDBJ databases">
        <title>Draft genome of the roundworm Trichinella nativa.</title>
        <authorList>
            <person name="Mitreva M."/>
        </authorList>
    </citation>
    <scope>NUCLEOTIDE SEQUENCE [LARGE SCALE GENOMIC DNA]</scope>
    <source>
        <strain evidence="5 6">ISS45</strain>
    </source>
</reference>
<dbReference type="Pfam" id="PF21896">
    <property type="entry name" value="Talin_IBS2B"/>
    <property type="match status" value="1"/>
</dbReference>
<dbReference type="InterPro" id="IPR054060">
    <property type="entry name" value="TLN1-like_RS"/>
</dbReference>
<dbReference type="EMBL" id="LVZM01006805">
    <property type="protein sequence ID" value="OUC46435.1"/>
    <property type="molecule type" value="Genomic_DNA"/>
</dbReference>
<dbReference type="GO" id="GO:0005737">
    <property type="term" value="C:cytoplasm"/>
    <property type="evidence" value="ECO:0007669"/>
    <property type="project" value="UniProtKB-SubCell"/>
</dbReference>
<dbReference type="PANTHER" id="PTHR19981">
    <property type="entry name" value="TALIN"/>
    <property type="match status" value="1"/>
</dbReference>
<dbReference type="AlphaFoldDB" id="A0A1Y3END9"/>
<dbReference type="PANTHER" id="PTHR19981:SF1">
    <property type="entry name" value="RHEA, ISOFORM B"/>
    <property type="match status" value="1"/>
</dbReference>
<dbReference type="Pfam" id="PF21865">
    <property type="entry name" value="TLN1-like_RS"/>
    <property type="match status" value="1"/>
</dbReference>
<dbReference type="Gene3D" id="1.20.1420.10">
    <property type="entry name" value="Talin, central domain"/>
    <property type="match status" value="2"/>
</dbReference>
<dbReference type="InterPro" id="IPR036723">
    <property type="entry name" value="Alpha-catenin/vinculin-like_sf"/>
</dbReference>
<proteinExistence type="predicted"/>
<evidence type="ECO:0008006" key="7">
    <source>
        <dbReference type="Google" id="ProtNLM"/>
    </source>
</evidence>
<dbReference type="GO" id="GO:0098609">
    <property type="term" value="P:cell-cell adhesion"/>
    <property type="evidence" value="ECO:0007669"/>
    <property type="project" value="TreeGrafter"/>
</dbReference>
<dbReference type="GO" id="GO:0051015">
    <property type="term" value="F:actin filament binding"/>
    <property type="evidence" value="ECO:0007669"/>
    <property type="project" value="InterPro"/>
</dbReference>
<evidence type="ECO:0000259" key="4">
    <source>
        <dbReference type="Pfam" id="PF21896"/>
    </source>
</evidence>
<evidence type="ECO:0000259" key="3">
    <source>
        <dbReference type="Pfam" id="PF21865"/>
    </source>
</evidence>
<dbReference type="GO" id="GO:0005925">
    <property type="term" value="C:focal adhesion"/>
    <property type="evidence" value="ECO:0007669"/>
    <property type="project" value="TreeGrafter"/>
</dbReference>